<evidence type="ECO:0000313" key="3">
    <source>
        <dbReference type="Proteomes" id="UP000466187"/>
    </source>
</evidence>
<proteinExistence type="predicted"/>
<accession>A0A7I7WQ20</accession>
<keyword evidence="4" id="KW-1185">Reference proteome</keyword>
<evidence type="ECO:0000313" key="1">
    <source>
        <dbReference type="EMBL" id="BBZ19152.1"/>
    </source>
</evidence>
<dbReference type="InterPro" id="IPR016155">
    <property type="entry name" value="Mopterin_synth/thiamin_S_b"/>
</dbReference>
<dbReference type="Proteomes" id="UP000466187">
    <property type="component" value="Chromosome"/>
</dbReference>
<name>A0A7I7WQ20_MYCGU</name>
<dbReference type="InterPro" id="IPR003749">
    <property type="entry name" value="ThiS/MoaD-like"/>
</dbReference>
<evidence type="ECO:0000313" key="2">
    <source>
        <dbReference type="EMBL" id="MDG5482911.1"/>
    </source>
</evidence>
<dbReference type="InterPro" id="IPR012675">
    <property type="entry name" value="Beta-grasp_dom_sf"/>
</dbReference>
<reference evidence="2" key="3">
    <citation type="journal article" date="2023" name="Environ. Microbiol.">
        <title>The 2-methylpropene degradation pathway in Mycobacteriaceae family strains.</title>
        <authorList>
            <person name="Helbich S."/>
            <person name="Barrantes I."/>
            <person name="Dos Anjos Borges L.G."/>
            <person name="Pieper D.H."/>
            <person name="Vainshtein Y."/>
            <person name="Sohn K."/>
            <person name="Engesser K.H."/>
        </authorList>
    </citation>
    <scope>NUCLEOTIDE SEQUENCE</scope>
    <source>
        <strain evidence="2">IBE100</strain>
    </source>
</reference>
<reference evidence="1" key="2">
    <citation type="submission" date="2020-02" db="EMBL/GenBank/DDBJ databases">
        <authorList>
            <person name="Matsumoto Y."/>
            <person name="Motooka D."/>
            <person name="Nakamura S."/>
        </authorList>
    </citation>
    <scope>NUCLEOTIDE SEQUENCE</scope>
    <source>
        <strain evidence="1">JCM 12688</strain>
    </source>
</reference>
<dbReference type="AlphaFoldDB" id="A0A7I7WQ20"/>
<evidence type="ECO:0000313" key="4">
    <source>
        <dbReference type="Proteomes" id="UP001154266"/>
    </source>
</evidence>
<dbReference type="KEGG" id="mgad:MGAD_34870"/>
<dbReference type="SUPFAM" id="SSF54285">
    <property type="entry name" value="MoaD/ThiS"/>
    <property type="match status" value="1"/>
</dbReference>
<organism evidence="1 3">
    <name type="scientific">Mycolicibacterium gadium</name>
    <name type="common">Mycobacterium gadium</name>
    <dbReference type="NCBI Taxonomy" id="1794"/>
    <lineage>
        <taxon>Bacteria</taxon>
        <taxon>Bacillati</taxon>
        <taxon>Actinomycetota</taxon>
        <taxon>Actinomycetes</taxon>
        <taxon>Mycobacteriales</taxon>
        <taxon>Mycobacteriaceae</taxon>
        <taxon>Mycolicibacterium</taxon>
    </lineage>
</organism>
<dbReference type="RefSeq" id="WP_179964804.1">
    <property type="nucleotide sequence ID" value="NZ_AP022608.1"/>
</dbReference>
<dbReference type="Proteomes" id="UP001154266">
    <property type="component" value="Unassembled WGS sequence"/>
</dbReference>
<sequence>MTSTSRTTRSTDIEVTVRFFAAARAAAGNEVETIRLRPRTTLAELVAQLGARDQNLAKVLMRCSFLRDGVAVRDADATLTNAVTIDVLPPFAGG</sequence>
<protein>
    <submittedName>
        <fullName evidence="2">MoaD/ThiS family protein</fullName>
    </submittedName>
    <submittedName>
        <fullName evidence="1">Molybdopterin synthase sulfur carrier subunit</fullName>
    </submittedName>
</protein>
<dbReference type="EMBL" id="JAKZMO010000006">
    <property type="protein sequence ID" value="MDG5482911.1"/>
    <property type="molecule type" value="Genomic_DNA"/>
</dbReference>
<reference evidence="1 3" key="1">
    <citation type="journal article" date="2019" name="Emerg. Microbes Infect.">
        <title>Comprehensive subspecies identification of 175 nontuberculous mycobacteria species based on 7547 genomic profiles.</title>
        <authorList>
            <person name="Matsumoto Y."/>
            <person name="Kinjo T."/>
            <person name="Motooka D."/>
            <person name="Nabeya D."/>
            <person name="Jung N."/>
            <person name="Uechi K."/>
            <person name="Horii T."/>
            <person name="Iida T."/>
            <person name="Fujita J."/>
            <person name="Nakamura S."/>
        </authorList>
    </citation>
    <scope>NUCLEOTIDE SEQUENCE [LARGE SCALE GENOMIC DNA]</scope>
    <source>
        <strain evidence="1 3">JCM 12688</strain>
    </source>
</reference>
<dbReference type="Gene3D" id="3.10.20.30">
    <property type="match status" value="1"/>
</dbReference>
<dbReference type="Pfam" id="PF02597">
    <property type="entry name" value="ThiS"/>
    <property type="match status" value="1"/>
</dbReference>
<gene>
    <name evidence="1" type="primary">moaD2</name>
    <name evidence="1" type="ORF">MGAD_34870</name>
    <name evidence="2" type="ORF">MNO81_08885</name>
</gene>
<dbReference type="EMBL" id="AP022608">
    <property type="protein sequence ID" value="BBZ19152.1"/>
    <property type="molecule type" value="Genomic_DNA"/>
</dbReference>